<name>A0A8D8FNJ2_CULPI</name>
<organism evidence="1">
    <name type="scientific">Culex pipiens</name>
    <name type="common">House mosquito</name>
    <dbReference type="NCBI Taxonomy" id="7175"/>
    <lineage>
        <taxon>Eukaryota</taxon>
        <taxon>Metazoa</taxon>
        <taxon>Ecdysozoa</taxon>
        <taxon>Arthropoda</taxon>
        <taxon>Hexapoda</taxon>
        <taxon>Insecta</taxon>
        <taxon>Pterygota</taxon>
        <taxon>Neoptera</taxon>
        <taxon>Endopterygota</taxon>
        <taxon>Diptera</taxon>
        <taxon>Nematocera</taxon>
        <taxon>Culicoidea</taxon>
        <taxon>Culicidae</taxon>
        <taxon>Culicinae</taxon>
        <taxon>Culicini</taxon>
        <taxon>Culex</taxon>
        <taxon>Culex</taxon>
    </lineage>
</organism>
<dbReference type="PANTHER" id="PTHR16356">
    <property type="entry name" value="TRANSMEMBRANE AND COILED-COIL DOMAIN-CONTAINING PROTEIN 6 TMCO6"/>
    <property type="match status" value="1"/>
</dbReference>
<dbReference type="EMBL" id="HBUE01084972">
    <property type="protein sequence ID" value="CAG6479352.1"/>
    <property type="molecule type" value="Transcribed_RNA"/>
</dbReference>
<dbReference type="AlphaFoldDB" id="A0A8D8FNJ2"/>
<protein>
    <submittedName>
        <fullName evidence="1">Importin subunit alpha-2</fullName>
    </submittedName>
</protein>
<dbReference type="SUPFAM" id="SSF48371">
    <property type="entry name" value="ARM repeat"/>
    <property type="match status" value="1"/>
</dbReference>
<dbReference type="InterPro" id="IPR011989">
    <property type="entry name" value="ARM-like"/>
</dbReference>
<proteinExistence type="predicted"/>
<dbReference type="Gene3D" id="1.25.10.10">
    <property type="entry name" value="Leucine-rich Repeat Variant"/>
    <property type="match status" value="1"/>
</dbReference>
<dbReference type="InterPro" id="IPR016024">
    <property type="entry name" value="ARM-type_fold"/>
</dbReference>
<sequence>MATTLNVVPVPEPRIREQNRNEVRWERQLHRKAELDVNRANLGEMLQEVAAIESVTPQEIKGLASRIKRRKHADLRDLVKLSYGFQQSGENISEFVRITGAINVVVKELTGHDSDRQLLAAECLCNLSLGDEVCCEKVATFAGTYLVALVENLSNRRVATTCMWTLQNMISSGTKAMKILNSQGIIPSLTHLLEVLEKDDLLAEILLAIELILDHDPAFISIETIHATILPLTSSKEPQLNSLKVVYKALCLTGFETLDIETAPQIVKHVVQQLVLIGTENGAEAILSIRILANLVAINEGCMDFLVAQCQQHNFKLSQLFNLFSEDGQVAVCREILWLVGNVSKTGSGNEFKRFVQFDNFVECVIIPKALLV</sequence>
<accession>A0A8D8FNJ2</accession>
<dbReference type="PANTHER" id="PTHR16356:SF1">
    <property type="entry name" value="TRANSMEMBRANE AND COILED-COIL DOMAIN-CONTAINING PROTEIN 6"/>
    <property type="match status" value="1"/>
</dbReference>
<evidence type="ECO:0000313" key="1">
    <source>
        <dbReference type="EMBL" id="CAG6479352.1"/>
    </source>
</evidence>
<reference evidence="1" key="1">
    <citation type="submission" date="2021-05" db="EMBL/GenBank/DDBJ databases">
        <authorList>
            <person name="Alioto T."/>
            <person name="Alioto T."/>
            <person name="Gomez Garrido J."/>
        </authorList>
    </citation>
    <scope>NUCLEOTIDE SEQUENCE</scope>
</reference>